<feature type="domain" description="Endonuclease GajA/Old nuclease/RecF-like AAA" evidence="1">
    <location>
        <begin position="1"/>
        <end position="86"/>
    </location>
</feature>
<feature type="non-terminal residue" evidence="2">
    <location>
        <position position="90"/>
    </location>
</feature>
<dbReference type="SUPFAM" id="SSF52540">
    <property type="entry name" value="P-loop containing nucleoside triphosphate hydrolases"/>
    <property type="match status" value="1"/>
</dbReference>
<dbReference type="PANTHER" id="PTHR43581">
    <property type="entry name" value="ATP/GTP PHOSPHATASE"/>
    <property type="match status" value="1"/>
</dbReference>
<dbReference type="Gene3D" id="3.40.50.300">
    <property type="entry name" value="P-loop containing nucleotide triphosphate hydrolases"/>
    <property type="match status" value="1"/>
</dbReference>
<protein>
    <recommendedName>
        <fullName evidence="1">Endonuclease GajA/Old nuclease/RecF-like AAA domain-containing protein</fullName>
    </recommendedName>
</protein>
<proteinExistence type="predicted"/>
<organism evidence="2">
    <name type="scientific">marine sediment metagenome</name>
    <dbReference type="NCBI Taxonomy" id="412755"/>
    <lineage>
        <taxon>unclassified sequences</taxon>
        <taxon>metagenomes</taxon>
        <taxon>ecological metagenomes</taxon>
    </lineage>
</organism>
<reference evidence="2" key="1">
    <citation type="journal article" date="2014" name="Front. Microbiol.">
        <title>High frequency of phylogenetically diverse reductive dehalogenase-homologous genes in deep subseafloor sedimentary metagenomes.</title>
        <authorList>
            <person name="Kawai M."/>
            <person name="Futagami T."/>
            <person name="Toyoda A."/>
            <person name="Takaki Y."/>
            <person name="Nishi S."/>
            <person name="Hori S."/>
            <person name="Arai W."/>
            <person name="Tsubouchi T."/>
            <person name="Morono Y."/>
            <person name="Uchiyama I."/>
            <person name="Ito T."/>
            <person name="Fujiyama A."/>
            <person name="Inagaki F."/>
            <person name="Takami H."/>
        </authorList>
    </citation>
    <scope>NUCLEOTIDE SEQUENCE</scope>
    <source>
        <strain evidence="2">Expedition CK06-06</strain>
    </source>
</reference>
<dbReference type="PANTHER" id="PTHR43581:SF2">
    <property type="entry name" value="EXCINUCLEASE ATPASE SUBUNIT"/>
    <property type="match status" value="1"/>
</dbReference>
<dbReference type="Pfam" id="PF13175">
    <property type="entry name" value="AAA_15"/>
    <property type="match status" value="1"/>
</dbReference>
<evidence type="ECO:0000313" key="2">
    <source>
        <dbReference type="EMBL" id="GAI67201.1"/>
    </source>
</evidence>
<accession>X1RJR8</accession>
<dbReference type="InterPro" id="IPR027417">
    <property type="entry name" value="P-loop_NTPase"/>
</dbReference>
<comment type="caution">
    <text evidence="2">The sequence shown here is derived from an EMBL/GenBank/DDBJ whole genome shotgun (WGS) entry which is preliminary data.</text>
</comment>
<sequence>MISKISLENFKAFKKLEDFELKPITILCGINSCGKTSIIQSILLLKQTIESQKRNILLLNSKYVKLGMFENIIFKKEKKQTIQFNFEFSL</sequence>
<name>X1RJR8_9ZZZZ</name>
<evidence type="ECO:0000259" key="1">
    <source>
        <dbReference type="Pfam" id="PF13175"/>
    </source>
</evidence>
<dbReference type="AlphaFoldDB" id="X1RJR8"/>
<dbReference type="InterPro" id="IPR051396">
    <property type="entry name" value="Bact_Antivir_Def_Nuclease"/>
</dbReference>
<dbReference type="EMBL" id="BARW01004855">
    <property type="protein sequence ID" value="GAI67201.1"/>
    <property type="molecule type" value="Genomic_DNA"/>
</dbReference>
<gene>
    <name evidence="2" type="ORF">S12H4_11025</name>
</gene>
<dbReference type="InterPro" id="IPR041685">
    <property type="entry name" value="AAA_GajA/Old/RecF-like"/>
</dbReference>